<proteinExistence type="predicted"/>
<dbReference type="Proteomes" id="UP000034301">
    <property type="component" value="Unassembled WGS sequence"/>
</dbReference>
<dbReference type="AlphaFoldDB" id="A0A0G0T8D5"/>
<feature type="domain" description="Peptidoglycan binding-like" evidence="1">
    <location>
        <begin position="60"/>
        <end position="96"/>
    </location>
</feature>
<dbReference type="InterPro" id="IPR002477">
    <property type="entry name" value="Peptidoglycan-bd-like"/>
</dbReference>
<evidence type="ECO:0000313" key="3">
    <source>
        <dbReference type="Proteomes" id="UP000034301"/>
    </source>
</evidence>
<comment type="caution">
    <text evidence="2">The sequence shown here is derived from an EMBL/GenBank/DDBJ whole genome shotgun (WGS) entry which is preliminary data.</text>
</comment>
<dbReference type="InterPro" id="IPR036366">
    <property type="entry name" value="PGBDSf"/>
</dbReference>
<organism evidence="2 3">
    <name type="scientific">Candidatus Nomurabacteria bacterium GW2011_GWF2_40_12</name>
    <dbReference type="NCBI Taxonomy" id="1618776"/>
    <lineage>
        <taxon>Bacteria</taxon>
        <taxon>Candidatus Nomuraibacteriota</taxon>
    </lineage>
</organism>
<dbReference type="Gene3D" id="1.10.101.10">
    <property type="entry name" value="PGBD-like superfamily/PGBD"/>
    <property type="match status" value="1"/>
</dbReference>
<protein>
    <recommendedName>
        <fullName evidence="1">Peptidoglycan binding-like domain-containing protein</fullName>
    </recommendedName>
</protein>
<dbReference type="SUPFAM" id="SSF47090">
    <property type="entry name" value="PGBD-like"/>
    <property type="match status" value="1"/>
</dbReference>
<reference evidence="2 3" key="1">
    <citation type="journal article" date="2015" name="Nature">
        <title>rRNA introns, odd ribosomes, and small enigmatic genomes across a large radiation of phyla.</title>
        <authorList>
            <person name="Brown C.T."/>
            <person name="Hug L.A."/>
            <person name="Thomas B.C."/>
            <person name="Sharon I."/>
            <person name="Castelle C.J."/>
            <person name="Singh A."/>
            <person name="Wilkins M.J."/>
            <person name="Williams K.H."/>
            <person name="Banfield J.F."/>
        </authorList>
    </citation>
    <scope>NUCLEOTIDE SEQUENCE [LARGE SCALE GENOMIC DNA]</scope>
</reference>
<dbReference type="InterPro" id="IPR036365">
    <property type="entry name" value="PGBD-like_sf"/>
</dbReference>
<accession>A0A0G0T8D5</accession>
<evidence type="ECO:0000259" key="1">
    <source>
        <dbReference type="Pfam" id="PF01471"/>
    </source>
</evidence>
<dbReference type="EMBL" id="LBYC01000005">
    <property type="protein sequence ID" value="KKR43340.1"/>
    <property type="molecule type" value="Genomic_DNA"/>
</dbReference>
<evidence type="ECO:0000313" key="2">
    <source>
        <dbReference type="EMBL" id="KKR43340.1"/>
    </source>
</evidence>
<name>A0A0G0T8D5_9BACT</name>
<dbReference type="Pfam" id="PF01471">
    <property type="entry name" value="PG_binding_1"/>
    <property type="match status" value="1"/>
</dbReference>
<gene>
    <name evidence="2" type="ORF">UT78_C0005G0064</name>
</gene>
<sequence>MSKLLKSKFLLGVMVVAIMVVGFAAVSVNSASADCTITTTLRAGSVGAEVSCLQTIIGATADGKFGPMTKAAVMAWQAGHGLVADGVVGAMSRAALMGAPTGNFPAGCTSASGFSATTGVACNTGTSAGLPAGCSSTAGYSPLTGTKCDSSTGSSSDGSLEGGAGSITLTAKSTYSNEEVVAGDEDVAVLGFEVEADDESDVEITSAKVEFFNSNTASSRRLEDYADSVSIFMGGEKVGEADADDFSETSNYYSKTIALDGAVIDAGETEVFYVAVTASSNLDSGDIDTDVWGADLISVRFEDADGVTTTEAGSAASADEAGAFERDFDFDDLATSGDLELKLTAASANPDAANVEVDTTATTDVTMLEFTLKAEGSDMTVDAIEMTGTVVGVDDTWADMVSSLSLEMEGDEVDSISAYADAVDDLTGDLHFTNLDLLIDEGDTVNFKVVAKIRAIAAEAGDDTFEQGDTFVVSFPTADLEDADTDVEDANGDAVGAADLTGSAIGEIQTFFSSGVIVDMGTVTYETVTDGADTTQVTYNIPLTVTAFGDTRYLGLSADKEAAVASISASQAFSYAFQDTAAPSTDLMAGTSSSTFTCSADIEATTAYRLDEGDAVTCTLQVILTVPENLATSMRVHVEGVQTYLAAALADGVDELIQSLTPVEDFQTGYKFITS</sequence>